<dbReference type="AlphaFoldDB" id="A0A665TXC1"/>
<feature type="repeat" description="TPR" evidence="1">
    <location>
        <begin position="61"/>
        <end position="94"/>
    </location>
</feature>
<dbReference type="Ensembl" id="ENSENLT00000012368.1">
    <property type="protein sequence ID" value="ENSENLP00000011862.1"/>
    <property type="gene ID" value="ENSENLG00000005700.1"/>
</dbReference>
<dbReference type="Gene3D" id="1.25.40.10">
    <property type="entry name" value="Tetratricopeptide repeat domain"/>
    <property type="match status" value="2"/>
</dbReference>
<dbReference type="SMART" id="SM00028">
    <property type="entry name" value="TPR"/>
    <property type="match status" value="3"/>
</dbReference>
<proteinExistence type="predicted"/>
<evidence type="ECO:0000313" key="3">
    <source>
        <dbReference type="Proteomes" id="UP000472264"/>
    </source>
</evidence>
<dbReference type="Pfam" id="PF13181">
    <property type="entry name" value="TPR_8"/>
    <property type="match status" value="1"/>
</dbReference>
<reference evidence="2" key="3">
    <citation type="submission" date="2025-09" db="UniProtKB">
        <authorList>
            <consortium name="Ensembl"/>
        </authorList>
    </citation>
    <scope>IDENTIFICATION</scope>
</reference>
<protein>
    <recommendedName>
        <fullName evidence="4">Tetratricopeptide repeat domain 16</fullName>
    </recommendedName>
</protein>
<dbReference type="InterPro" id="IPR011990">
    <property type="entry name" value="TPR-like_helical_dom_sf"/>
</dbReference>
<dbReference type="SUPFAM" id="SSF48452">
    <property type="entry name" value="TPR-like"/>
    <property type="match status" value="1"/>
</dbReference>
<dbReference type="PANTHER" id="PTHR45153">
    <property type="entry name" value="TETRATRICOPEPTIDE REPEAT PROTEIN 16"/>
    <property type="match status" value="1"/>
</dbReference>
<accession>A0A665TXC1</accession>
<dbReference type="OMA" id="ALCHQDI"/>
<evidence type="ECO:0000256" key="1">
    <source>
        <dbReference type="PROSITE-ProRule" id="PRU00339"/>
    </source>
</evidence>
<dbReference type="PROSITE" id="PS50005">
    <property type="entry name" value="TPR"/>
    <property type="match status" value="2"/>
</dbReference>
<evidence type="ECO:0000313" key="2">
    <source>
        <dbReference type="Ensembl" id="ENSENLP00000011862.1"/>
    </source>
</evidence>
<name>A0A665TXC1_ECHNA</name>
<reference evidence="2" key="1">
    <citation type="submission" date="2021-04" db="EMBL/GenBank/DDBJ databases">
        <authorList>
            <consortium name="Wellcome Sanger Institute Data Sharing"/>
        </authorList>
    </citation>
    <scope>NUCLEOTIDE SEQUENCE [LARGE SCALE GENOMIC DNA]</scope>
</reference>
<dbReference type="InParanoid" id="A0A665TXC1"/>
<keyword evidence="3" id="KW-1185">Reference proteome</keyword>
<sequence>METFQYERAVICFSKAITLQPDQLYVGQAEAYLQLCDFQSALVCYRKASVLEPRPYRDRLAVIFYLQGQHLLDRCHFAEALEAFSQAAQLKPEDSLSHQDLYCWCLCPSLVCLTAAGHHTEALQLVNDWMASDSLTSDLYVLRARLHKRLHQVRAACYQDVRSALALNPSCPEAGALLQQLRRAAERARQKAVDRAVVGQLPEALCMINVALDNCPRDAQPEKFIYIIWPFKTQHLEDSCFVVFVVSFIK</sequence>
<evidence type="ECO:0008006" key="4">
    <source>
        <dbReference type="Google" id="ProtNLM"/>
    </source>
</evidence>
<reference evidence="2" key="2">
    <citation type="submission" date="2025-08" db="UniProtKB">
        <authorList>
            <consortium name="Ensembl"/>
        </authorList>
    </citation>
    <scope>IDENTIFICATION</scope>
</reference>
<dbReference type="Proteomes" id="UP000472264">
    <property type="component" value="Chromosome 9"/>
</dbReference>
<organism evidence="2 3">
    <name type="scientific">Echeneis naucrates</name>
    <name type="common">Live sharksucker</name>
    <dbReference type="NCBI Taxonomy" id="173247"/>
    <lineage>
        <taxon>Eukaryota</taxon>
        <taxon>Metazoa</taxon>
        <taxon>Chordata</taxon>
        <taxon>Craniata</taxon>
        <taxon>Vertebrata</taxon>
        <taxon>Euteleostomi</taxon>
        <taxon>Actinopterygii</taxon>
        <taxon>Neopterygii</taxon>
        <taxon>Teleostei</taxon>
        <taxon>Neoteleostei</taxon>
        <taxon>Acanthomorphata</taxon>
        <taxon>Carangaria</taxon>
        <taxon>Carangiformes</taxon>
        <taxon>Echeneidae</taxon>
        <taxon>Echeneis</taxon>
    </lineage>
</organism>
<dbReference type="InterPro" id="IPR019734">
    <property type="entry name" value="TPR_rpt"/>
</dbReference>
<keyword evidence="1" id="KW-0802">TPR repeat</keyword>
<dbReference type="PANTHER" id="PTHR45153:SF1">
    <property type="entry name" value="TETRATRICOPEPTIDE REPEAT PROTEIN 16"/>
    <property type="match status" value="1"/>
</dbReference>
<feature type="repeat" description="TPR" evidence="1">
    <location>
        <begin position="22"/>
        <end position="55"/>
    </location>
</feature>